<dbReference type="Pfam" id="PF10516">
    <property type="entry name" value="SHNi-TPR"/>
    <property type="match status" value="1"/>
</dbReference>
<dbReference type="eggNOG" id="KOG4563">
    <property type="taxonomic scope" value="Eukaryota"/>
</dbReference>
<comment type="subcellular location">
    <subcellularLocation>
        <location evidence="1">Nucleus</location>
    </subcellularLocation>
</comment>
<evidence type="ECO:0000256" key="2">
    <source>
        <dbReference type="ARBA" id="ARBA00008402"/>
    </source>
</evidence>
<proteinExistence type="inferred from homology"/>
<dbReference type="PANTHER" id="PTHR15081:SF1">
    <property type="entry name" value="NUCLEAR AUTOANTIGENIC SPERM PROTEIN"/>
    <property type="match status" value="1"/>
</dbReference>
<evidence type="ECO:0000256" key="8">
    <source>
        <dbReference type="SAM" id="MobiDB-lite"/>
    </source>
</evidence>
<evidence type="ECO:0000313" key="11">
    <source>
        <dbReference type="Proteomes" id="UP000008068"/>
    </source>
</evidence>
<dbReference type="InParanoid" id="G0MVF2"/>
<evidence type="ECO:0000256" key="4">
    <source>
        <dbReference type="ARBA" id="ARBA00022803"/>
    </source>
</evidence>
<organism evidence="11">
    <name type="scientific">Caenorhabditis brenneri</name>
    <name type="common">Nematode worm</name>
    <dbReference type="NCBI Taxonomy" id="135651"/>
    <lineage>
        <taxon>Eukaryota</taxon>
        <taxon>Metazoa</taxon>
        <taxon>Ecdysozoa</taxon>
        <taxon>Nematoda</taxon>
        <taxon>Chromadorea</taxon>
        <taxon>Rhabditida</taxon>
        <taxon>Rhabditina</taxon>
        <taxon>Rhabditomorpha</taxon>
        <taxon>Rhabditoidea</taxon>
        <taxon>Rhabditidae</taxon>
        <taxon>Peloderinae</taxon>
        <taxon>Caenorhabditis</taxon>
    </lineage>
</organism>
<dbReference type="OMA" id="QTYILMA"/>
<accession>G0MVF2</accession>
<dbReference type="GO" id="GO:0034080">
    <property type="term" value="P:CENP-A containing chromatin assembly"/>
    <property type="evidence" value="ECO:0007669"/>
    <property type="project" value="TreeGrafter"/>
</dbReference>
<dbReference type="SUPFAM" id="SSF48452">
    <property type="entry name" value="TPR-like"/>
    <property type="match status" value="1"/>
</dbReference>
<feature type="region of interest" description="Disordered" evidence="8">
    <location>
        <begin position="1"/>
        <end position="39"/>
    </location>
</feature>
<dbReference type="InterPro" id="IPR051730">
    <property type="entry name" value="NASP-like"/>
</dbReference>
<dbReference type="GO" id="GO:0006335">
    <property type="term" value="P:DNA replication-dependent chromatin assembly"/>
    <property type="evidence" value="ECO:0007669"/>
    <property type="project" value="TreeGrafter"/>
</dbReference>
<feature type="domain" description="Tetratricopeptide SHNi-TPR" evidence="9">
    <location>
        <begin position="189"/>
        <end position="224"/>
    </location>
</feature>
<dbReference type="PANTHER" id="PTHR15081">
    <property type="entry name" value="NUCLEAR AUTOANTIGENIC SPERM PROTEIN NASP -RELATED"/>
    <property type="match status" value="1"/>
</dbReference>
<dbReference type="Proteomes" id="UP000008068">
    <property type="component" value="Unassembled WGS sequence"/>
</dbReference>
<dbReference type="GO" id="GO:0042393">
    <property type="term" value="F:histone binding"/>
    <property type="evidence" value="ECO:0007669"/>
    <property type="project" value="TreeGrafter"/>
</dbReference>
<protein>
    <submittedName>
        <fullName evidence="10">CBN-NASP-1 protein</fullName>
    </submittedName>
</protein>
<comment type="similarity">
    <text evidence="2">Belongs to the NASP family.</text>
</comment>
<dbReference type="AlphaFoldDB" id="G0MVF2"/>
<dbReference type="InterPro" id="IPR019734">
    <property type="entry name" value="TPR_rpt"/>
</dbReference>
<dbReference type="InterPro" id="IPR019544">
    <property type="entry name" value="Tetratricopeptide_SHNi-TPR_dom"/>
</dbReference>
<feature type="repeat" description="TPR" evidence="6">
    <location>
        <begin position="189"/>
        <end position="222"/>
    </location>
</feature>
<gene>
    <name evidence="10" type="primary">Cbn-nasp-1</name>
    <name evidence="10" type="ORF">CAEBREN_23056</name>
</gene>
<feature type="compositionally biased region" description="Acidic residues" evidence="8">
    <location>
        <begin position="132"/>
        <end position="148"/>
    </location>
</feature>
<feature type="compositionally biased region" description="Basic and acidic residues" evidence="8">
    <location>
        <begin position="120"/>
        <end position="131"/>
    </location>
</feature>
<dbReference type="PROSITE" id="PS50005">
    <property type="entry name" value="TPR"/>
    <property type="match status" value="1"/>
</dbReference>
<feature type="region of interest" description="Disordered" evidence="8">
    <location>
        <begin position="106"/>
        <end position="148"/>
    </location>
</feature>
<evidence type="ECO:0000256" key="3">
    <source>
        <dbReference type="ARBA" id="ARBA00022737"/>
    </source>
</evidence>
<reference evidence="11" key="1">
    <citation type="submission" date="2011-07" db="EMBL/GenBank/DDBJ databases">
        <authorList>
            <consortium name="Caenorhabditis brenneri Sequencing and Analysis Consortium"/>
            <person name="Wilson R.K."/>
        </authorList>
    </citation>
    <scope>NUCLEOTIDE SEQUENCE [LARGE SCALE GENOMIC DNA]</scope>
    <source>
        <strain evidence="11">PB2801</strain>
    </source>
</reference>
<evidence type="ECO:0000259" key="9">
    <source>
        <dbReference type="Pfam" id="PF10516"/>
    </source>
</evidence>
<evidence type="ECO:0000256" key="1">
    <source>
        <dbReference type="ARBA" id="ARBA00004123"/>
    </source>
</evidence>
<evidence type="ECO:0000256" key="6">
    <source>
        <dbReference type="PROSITE-ProRule" id="PRU00339"/>
    </source>
</evidence>
<keyword evidence="4 6" id="KW-0802">TPR repeat</keyword>
<dbReference type="STRING" id="135651.G0MVF2"/>
<evidence type="ECO:0000256" key="5">
    <source>
        <dbReference type="ARBA" id="ARBA00023242"/>
    </source>
</evidence>
<sequence length="352" mass="39762">MNTENIIDAVGDSPENSVVNKEQKDVVSQSSEEEKKERLSELLTAGRRAIRVNNIEEASEILSQATELSTEIYGESHENTFDAYYFYGMATLELAKVETQLLKNDKDKELDREEEEDTCADEKATESKENGDESDEEEGEESSEEDDDNMRLAWELLETCRCIAIVKIEQLQAERNGVKLIEEWNLKLADVLVLLGEHGVSDGKYDQAKEDLEKALEIQKNVLPEGSRQISQTYILMANACSNAMNFEEAVALYQKTKESLLHRQRDLKQQLEIVDDKEKKAEIENDLKDLEEMIPSVDNMIADSTSSAEQVDETRKAIKAQFAGFTSILSQLPQESSSNNEEANDISNMVL</sequence>
<dbReference type="InterPro" id="IPR011990">
    <property type="entry name" value="TPR-like_helical_dom_sf"/>
</dbReference>
<dbReference type="HOGENOM" id="CLU_010162_2_0_1"/>
<name>G0MVF2_CAEBE</name>
<dbReference type="EMBL" id="GL379814">
    <property type="protein sequence ID" value="EGT44801.1"/>
    <property type="molecule type" value="Genomic_DNA"/>
</dbReference>
<keyword evidence="3" id="KW-0677">Repeat</keyword>
<evidence type="ECO:0000313" key="10">
    <source>
        <dbReference type="EMBL" id="EGT44801.1"/>
    </source>
</evidence>
<keyword evidence="11" id="KW-1185">Reference proteome</keyword>
<dbReference type="GO" id="GO:0050830">
    <property type="term" value="P:defense response to Gram-positive bacterium"/>
    <property type="evidence" value="ECO:0007669"/>
    <property type="project" value="EnsemblMetazoa"/>
</dbReference>
<keyword evidence="7" id="KW-0175">Coiled coil</keyword>
<evidence type="ECO:0000256" key="7">
    <source>
        <dbReference type="SAM" id="Coils"/>
    </source>
</evidence>
<keyword evidence="5" id="KW-0539">Nucleus</keyword>
<dbReference type="OrthoDB" id="5587616at2759"/>
<feature type="coiled-coil region" evidence="7">
    <location>
        <begin position="265"/>
        <end position="301"/>
    </location>
</feature>
<dbReference type="GO" id="GO:0042826">
    <property type="term" value="F:histone deacetylase binding"/>
    <property type="evidence" value="ECO:0007669"/>
    <property type="project" value="EnsemblMetazoa"/>
</dbReference>
<dbReference type="FunFam" id="1.25.40.10:FF:001592">
    <property type="entry name" value="NASP (Human Nuclear Autoantigenic Sperm Protein) homolog"/>
    <property type="match status" value="1"/>
</dbReference>
<dbReference type="Gene3D" id="1.25.40.10">
    <property type="entry name" value="Tetratricopeptide repeat domain"/>
    <property type="match status" value="1"/>
</dbReference>
<dbReference type="FunCoup" id="G0MVF2">
    <property type="interactions" value="2374"/>
</dbReference>
<dbReference type="GO" id="GO:0005654">
    <property type="term" value="C:nucleoplasm"/>
    <property type="evidence" value="ECO:0007669"/>
    <property type="project" value="TreeGrafter"/>
</dbReference>